<feature type="site" description="Transition state stabilizer" evidence="9">
    <location>
        <position position="225"/>
    </location>
</feature>
<dbReference type="InterPro" id="IPR001057">
    <property type="entry name" value="Glu/AcGlu_kinase"/>
</dbReference>
<dbReference type="GO" id="GO:0042450">
    <property type="term" value="P:L-arginine biosynthetic process via ornithine"/>
    <property type="evidence" value="ECO:0007669"/>
    <property type="project" value="UniProtKB-UniRule"/>
</dbReference>
<keyword evidence="9" id="KW-0963">Cytoplasm</keyword>
<feature type="domain" description="Aspartate/glutamate/uridylate kinase" evidence="10">
    <location>
        <begin position="13"/>
        <end position="243"/>
    </location>
</feature>
<keyword evidence="4 9" id="KW-0808">Transferase</keyword>
<organism evidence="11 12">
    <name type="scientific">Filibacter tadaridae</name>
    <dbReference type="NCBI Taxonomy" id="2483811"/>
    <lineage>
        <taxon>Bacteria</taxon>
        <taxon>Bacillati</taxon>
        <taxon>Bacillota</taxon>
        <taxon>Bacilli</taxon>
        <taxon>Bacillales</taxon>
        <taxon>Caryophanaceae</taxon>
        <taxon>Filibacter</taxon>
    </lineage>
</organism>
<dbReference type="EC" id="2.7.2.8" evidence="9"/>
<evidence type="ECO:0000256" key="9">
    <source>
        <dbReference type="HAMAP-Rule" id="MF_00082"/>
    </source>
</evidence>
<dbReference type="Proteomes" id="UP000270468">
    <property type="component" value="Unassembled WGS sequence"/>
</dbReference>
<comment type="catalytic activity">
    <reaction evidence="8 9">
        <text>N-acetyl-L-glutamate + ATP = N-acetyl-L-glutamyl 5-phosphate + ADP</text>
        <dbReference type="Rhea" id="RHEA:14629"/>
        <dbReference type="ChEBI" id="CHEBI:30616"/>
        <dbReference type="ChEBI" id="CHEBI:44337"/>
        <dbReference type="ChEBI" id="CHEBI:57936"/>
        <dbReference type="ChEBI" id="CHEBI:456216"/>
        <dbReference type="EC" id="2.7.2.8"/>
    </reaction>
</comment>
<evidence type="ECO:0000313" key="11">
    <source>
        <dbReference type="EMBL" id="VDC22484.1"/>
    </source>
</evidence>
<dbReference type="RefSeq" id="WP_124069198.1">
    <property type="nucleotide sequence ID" value="NZ_CBCRXF010000014.1"/>
</dbReference>
<dbReference type="EMBL" id="UXAV01000022">
    <property type="protein sequence ID" value="VDC22484.1"/>
    <property type="molecule type" value="Genomic_DNA"/>
</dbReference>
<keyword evidence="5 9" id="KW-0547">Nucleotide-binding</keyword>
<keyword evidence="6 9" id="KW-0418">Kinase</keyword>
<feature type="binding site" evidence="9">
    <location>
        <position position="73"/>
    </location>
    <ligand>
        <name>substrate</name>
    </ligand>
</feature>
<dbReference type="SUPFAM" id="SSF53633">
    <property type="entry name" value="Carbamate kinase-like"/>
    <property type="match status" value="1"/>
</dbReference>
<dbReference type="OrthoDB" id="9803155at2"/>
<dbReference type="Gene3D" id="3.40.1160.10">
    <property type="entry name" value="Acetylglutamate kinase-like"/>
    <property type="match status" value="1"/>
</dbReference>
<dbReference type="UniPathway" id="UPA00068">
    <property type="reaction ID" value="UER00107"/>
</dbReference>
<name>A0A3P5X5D7_9BACL</name>
<evidence type="ECO:0000256" key="8">
    <source>
        <dbReference type="ARBA" id="ARBA00048141"/>
    </source>
</evidence>
<protein>
    <recommendedName>
        <fullName evidence="9">Acetylglutamate kinase</fullName>
        <ecNumber evidence="9">2.7.2.8</ecNumber>
    </recommendedName>
    <alternativeName>
        <fullName evidence="9">N-acetyl-L-glutamate 5-phosphotransferase</fullName>
    </alternativeName>
    <alternativeName>
        <fullName evidence="9">NAG kinase</fullName>
        <shortName evidence="9">NAGK</shortName>
    </alternativeName>
</protein>
<dbReference type="AlphaFoldDB" id="A0A3P5X5D7"/>
<evidence type="ECO:0000256" key="5">
    <source>
        <dbReference type="ARBA" id="ARBA00022741"/>
    </source>
</evidence>
<keyword evidence="12" id="KW-1185">Reference proteome</keyword>
<dbReference type="PRINTS" id="PR00474">
    <property type="entry name" value="GLU5KINASE"/>
</dbReference>
<proteinExistence type="inferred from homology"/>
<comment type="similarity">
    <text evidence="9">Belongs to the acetylglutamate kinase family. ArgB subfamily.</text>
</comment>
<comment type="pathway">
    <text evidence="1 9">Amino-acid biosynthesis; L-arginine biosynthesis; N(2)-acetyl-L-ornithine from L-glutamate: step 2/4.</text>
</comment>
<evidence type="ECO:0000256" key="3">
    <source>
        <dbReference type="ARBA" id="ARBA00022605"/>
    </source>
</evidence>
<dbReference type="InterPro" id="IPR001048">
    <property type="entry name" value="Asp/Glu/Uridylate_kinase"/>
</dbReference>
<feature type="site" description="Transition state stabilizer" evidence="9">
    <location>
        <position position="18"/>
    </location>
</feature>
<dbReference type="GO" id="GO:0005524">
    <property type="term" value="F:ATP binding"/>
    <property type="evidence" value="ECO:0007669"/>
    <property type="project" value="UniProtKB-UniRule"/>
</dbReference>
<comment type="subcellular location">
    <subcellularLocation>
        <location evidence="9">Cytoplasm</location>
    </subcellularLocation>
</comment>
<dbReference type="HAMAP" id="MF_00082">
    <property type="entry name" value="ArgB"/>
    <property type="match status" value="1"/>
</dbReference>
<dbReference type="InterPro" id="IPR036393">
    <property type="entry name" value="AceGlu_kinase-like_sf"/>
</dbReference>
<evidence type="ECO:0000256" key="2">
    <source>
        <dbReference type="ARBA" id="ARBA00022571"/>
    </source>
</evidence>
<dbReference type="PIRSF" id="PIRSF000728">
    <property type="entry name" value="NAGK"/>
    <property type="match status" value="1"/>
</dbReference>
<evidence type="ECO:0000256" key="1">
    <source>
        <dbReference type="ARBA" id="ARBA00004828"/>
    </source>
</evidence>
<evidence type="ECO:0000256" key="4">
    <source>
        <dbReference type="ARBA" id="ARBA00022679"/>
    </source>
</evidence>
<accession>A0A3P5X5D7</accession>
<evidence type="ECO:0000259" key="10">
    <source>
        <dbReference type="Pfam" id="PF00696"/>
    </source>
</evidence>
<dbReference type="GO" id="GO:0005737">
    <property type="term" value="C:cytoplasm"/>
    <property type="evidence" value="ECO:0007669"/>
    <property type="project" value="UniProtKB-SubCell"/>
</dbReference>
<dbReference type="PANTHER" id="PTHR23342:SF0">
    <property type="entry name" value="N-ACETYLGLUTAMATE SYNTHASE, MITOCHONDRIAL"/>
    <property type="match status" value="1"/>
</dbReference>
<feature type="binding site" evidence="9">
    <location>
        <begin position="51"/>
        <end position="52"/>
    </location>
    <ligand>
        <name>substrate</name>
    </ligand>
</feature>
<dbReference type="PANTHER" id="PTHR23342">
    <property type="entry name" value="N-ACETYLGLUTAMATE SYNTHASE"/>
    <property type="match status" value="1"/>
</dbReference>
<keyword evidence="2 9" id="KW-0055">Arginine biosynthesis</keyword>
<reference evidence="11 12" key="1">
    <citation type="submission" date="2018-11" db="EMBL/GenBank/DDBJ databases">
        <authorList>
            <person name="Criscuolo A."/>
        </authorList>
    </citation>
    <scope>NUCLEOTIDE SEQUENCE [LARGE SCALE GENOMIC DNA]</scope>
    <source>
        <strain evidence="11">ATB-66</strain>
    </source>
</reference>
<dbReference type="NCBIfam" id="TIGR00761">
    <property type="entry name" value="argB"/>
    <property type="match status" value="1"/>
</dbReference>
<dbReference type="Pfam" id="PF00696">
    <property type="entry name" value="AA_kinase"/>
    <property type="match status" value="1"/>
</dbReference>
<feature type="binding site" evidence="9">
    <location>
        <position position="166"/>
    </location>
    <ligand>
        <name>substrate</name>
    </ligand>
</feature>
<dbReference type="GO" id="GO:0003991">
    <property type="term" value="F:acetylglutamate kinase activity"/>
    <property type="evidence" value="ECO:0007669"/>
    <property type="project" value="UniProtKB-UniRule"/>
</dbReference>
<dbReference type="InterPro" id="IPR037528">
    <property type="entry name" value="ArgB"/>
</dbReference>
<evidence type="ECO:0000256" key="6">
    <source>
        <dbReference type="ARBA" id="ARBA00022777"/>
    </source>
</evidence>
<dbReference type="InterPro" id="IPR004662">
    <property type="entry name" value="AcgluKinase_fam"/>
</dbReference>
<gene>
    <name evidence="9 11" type="primary">argB</name>
    <name evidence="11" type="ORF">FILTAD_00757</name>
</gene>
<evidence type="ECO:0000256" key="7">
    <source>
        <dbReference type="ARBA" id="ARBA00022840"/>
    </source>
</evidence>
<evidence type="ECO:0000313" key="12">
    <source>
        <dbReference type="Proteomes" id="UP000270468"/>
    </source>
</evidence>
<sequence>MTTYKSTQHTVAKRMVIKLGGSMLVELNADFFATFEQFQEAGYEVIVVHGGGPAINKELAKNHVASTVLNGIRVTSEDAIKIVQSTIIGQVNPALVHQLNRAGIEAIGLSGNDGKLLTCSYLDESVYGFVGDIQHVNVELIEKVLAAGLVPVISCIGSTDDGTPLNINADTVASRLALALGTESLLLVTDTAGITIDNNVQQIASPSAISAWIASGEIHGGMLPKVEAALASLQAGVPSVQIVGRQLRGTLITKEEALV</sequence>
<dbReference type="CDD" id="cd04238">
    <property type="entry name" value="AAK_NAGK-like"/>
    <property type="match status" value="1"/>
</dbReference>
<keyword evidence="3 9" id="KW-0028">Amino-acid biosynthesis</keyword>
<keyword evidence="7 9" id="KW-0067">ATP-binding</keyword>
<comment type="function">
    <text evidence="9">Catalyzes the ATP-dependent phosphorylation of N-acetyl-L-glutamate.</text>
</comment>